<sequence length="273" mass="28192">MDERRLRTPAVAGQFYPAAPAVLARGVDLLVEAVPVPDGEPFAPAYVVPHAGYRYSGPTAAHAYARLRPHADGIRRVVLIGPAHRVPVVGCVVPGTAGWLTPLGEVPIDTAAVAALAGDGYARVDDRPLAPEHSLEVQLPFLQRLSALAGVPPVPVLPIAVGASTPDEVAGALSAAVATTGPGTIILCSTDLSHYRSEVEARAQDSATVRAVEELAAARIGRYDACGAYALRGLLGYALGVGLRPALLHRATSADAGGDRSRVVGYASFALRP</sequence>
<dbReference type="HAMAP" id="MF_00055">
    <property type="entry name" value="MEMO1"/>
    <property type="match status" value="1"/>
</dbReference>
<name>A0ABP9RGL8_9ACTN</name>
<evidence type="ECO:0000313" key="4">
    <source>
        <dbReference type="Proteomes" id="UP001501570"/>
    </source>
</evidence>
<dbReference type="CDD" id="cd07361">
    <property type="entry name" value="MEMO_like"/>
    <property type="match status" value="1"/>
</dbReference>
<accession>A0ABP9RGL8</accession>
<dbReference type="RefSeq" id="WP_345625037.1">
    <property type="nucleotide sequence ID" value="NZ_BAABJQ010000001.1"/>
</dbReference>
<dbReference type="InterPro" id="IPR002737">
    <property type="entry name" value="MEMO1_fam"/>
</dbReference>
<dbReference type="Pfam" id="PF01875">
    <property type="entry name" value="Memo"/>
    <property type="match status" value="1"/>
</dbReference>
<proteinExistence type="inferred from homology"/>
<comment type="similarity">
    <text evidence="1 2">Belongs to the MEMO1 family.</text>
</comment>
<dbReference type="Proteomes" id="UP001501570">
    <property type="component" value="Unassembled WGS sequence"/>
</dbReference>
<reference evidence="4" key="1">
    <citation type="journal article" date="2019" name="Int. J. Syst. Evol. Microbiol.">
        <title>The Global Catalogue of Microorganisms (GCM) 10K type strain sequencing project: providing services to taxonomists for standard genome sequencing and annotation.</title>
        <authorList>
            <consortium name="The Broad Institute Genomics Platform"/>
            <consortium name="The Broad Institute Genome Sequencing Center for Infectious Disease"/>
            <person name="Wu L."/>
            <person name="Ma J."/>
        </authorList>
    </citation>
    <scope>NUCLEOTIDE SEQUENCE [LARGE SCALE GENOMIC DNA]</scope>
    <source>
        <strain evidence="4">JCM 18304</strain>
    </source>
</reference>
<gene>
    <name evidence="3" type="primary">amrB</name>
    <name evidence="3" type="ORF">GCM10023322_01000</name>
</gene>
<comment type="caution">
    <text evidence="3">The sequence shown here is derived from an EMBL/GenBank/DDBJ whole genome shotgun (WGS) entry which is preliminary data.</text>
</comment>
<dbReference type="PANTHER" id="PTHR11060">
    <property type="entry name" value="PROTEIN MEMO1"/>
    <property type="match status" value="1"/>
</dbReference>
<dbReference type="NCBIfam" id="TIGR04336">
    <property type="entry name" value="AmmeMemoSam_B"/>
    <property type="match status" value="1"/>
</dbReference>
<keyword evidence="4" id="KW-1185">Reference proteome</keyword>
<dbReference type="EMBL" id="BAABJQ010000001">
    <property type="protein sequence ID" value="GAA5177126.1"/>
    <property type="molecule type" value="Genomic_DNA"/>
</dbReference>
<organism evidence="3 4">
    <name type="scientific">Rugosimonospora acidiphila</name>
    <dbReference type="NCBI Taxonomy" id="556531"/>
    <lineage>
        <taxon>Bacteria</taxon>
        <taxon>Bacillati</taxon>
        <taxon>Actinomycetota</taxon>
        <taxon>Actinomycetes</taxon>
        <taxon>Micromonosporales</taxon>
        <taxon>Micromonosporaceae</taxon>
        <taxon>Rugosimonospora</taxon>
    </lineage>
</organism>
<evidence type="ECO:0000256" key="2">
    <source>
        <dbReference type="HAMAP-Rule" id="MF_00055"/>
    </source>
</evidence>
<dbReference type="PANTHER" id="PTHR11060:SF0">
    <property type="entry name" value="PROTEIN MEMO1"/>
    <property type="match status" value="1"/>
</dbReference>
<dbReference type="Gene3D" id="3.40.830.10">
    <property type="entry name" value="LigB-like"/>
    <property type="match status" value="1"/>
</dbReference>
<evidence type="ECO:0000313" key="3">
    <source>
        <dbReference type="EMBL" id="GAA5177126.1"/>
    </source>
</evidence>
<evidence type="ECO:0000256" key="1">
    <source>
        <dbReference type="ARBA" id="ARBA00006315"/>
    </source>
</evidence>
<protein>
    <recommendedName>
        <fullName evidence="2">MEMO1 family protein GCM10023322_01000</fullName>
    </recommendedName>
</protein>